<dbReference type="PRINTS" id="PR00413">
    <property type="entry name" value="HADHALOGNASE"/>
</dbReference>
<name>A0A2V4N3L4_9ACTN</name>
<dbReference type="OrthoDB" id="3680851at2"/>
<evidence type="ECO:0000313" key="2">
    <source>
        <dbReference type="Proteomes" id="UP000248039"/>
    </source>
</evidence>
<dbReference type="EMBL" id="PYBW01000068">
    <property type="protein sequence ID" value="PYC77347.1"/>
    <property type="molecule type" value="Genomic_DNA"/>
</dbReference>
<dbReference type="InterPro" id="IPR036412">
    <property type="entry name" value="HAD-like_sf"/>
</dbReference>
<dbReference type="SUPFAM" id="SSF56784">
    <property type="entry name" value="HAD-like"/>
    <property type="match status" value="1"/>
</dbReference>
<proteinExistence type="predicted"/>
<dbReference type="InterPro" id="IPR023214">
    <property type="entry name" value="HAD_sf"/>
</dbReference>
<dbReference type="SFLD" id="SFLDG01129">
    <property type="entry name" value="C1.5:_HAD__Beta-PGM__Phosphata"/>
    <property type="match status" value="1"/>
</dbReference>
<comment type="caution">
    <text evidence="1">The sequence shown here is derived from an EMBL/GenBank/DDBJ whole genome shotgun (WGS) entry which is preliminary data.</text>
</comment>
<accession>A0A2V4N3L4</accession>
<dbReference type="Pfam" id="PF00702">
    <property type="entry name" value="Hydrolase"/>
    <property type="match status" value="1"/>
</dbReference>
<dbReference type="PANTHER" id="PTHR47829">
    <property type="entry name" value="HYDROLASE, PUTATIVE (AFU_ORTHOLOGUE AFUA_1G12880)-RELATED"/>
    <property type="match status" value="1"/>
</dbReference>
<dbReference type="PANTHER" id="PTHR47829:SF1">
    <property type="entry name" value="HAD FAMILY PHOSPHATASE"/>
    <property type="match status" value="1"/>
</dbReference>
<organism evidence="1 2">
    <name type="scientific">Streptomyces tateyamensis</name>
    <dbReference type="NCBI Taxonomy" id="565073"/>
    <lineage>
        <taxon>Bacteria</taxon>
        <taxon>Bacillati</taxon>
        <taxon>Actinomycetota</taxon>
        <taxon>Actinomycetes</taxon>
        <taxon>Kitasatosporales</taxon>
        <taxon>Streptomycetaceae</taxon>
        <taxon>Streptomyces</taxon>
    </lineage>
</organism>
<dbReference type="SFLD" id="SFLDS00003">
    <property type="entry name" value="Haloacid_Dehalogenase"/>
    <property type="match status" value="1"/>
</dbReference>
<evidence type="ECO:0000313" key="1">
    <source>
        <dbReference type="EMBL" id="PYC77347.1"/>
    </source>
</evidence>
<dbReference type="Proteomes" id="UP000248039">
    <property type="component" value="Unassembled WGS sequence"/>
</dbReference>
<keyword evidence="2" id="KW-1185">Reference proteome</keyword>
<evidence type="ECO:0008006" key="3">
    <source>
        <dbReference type="Google" id="ProtNLM"/>
    </source>
</evidence>
<sequence>MDSTLTRPEQSPIVAATPAGWRPTAVILDLFGTLVPAPDDRERSHAARRIAAELHVPDHIADQVLGGSWQARHDGTLSTPTEIAAHLAEQCGAPAEYVPQVESVLRQLAPRRLRAEPSVLESLHTLRRAGIRLALLSDAAPDIAEAWHHSELSEQFDVALFSCREGAVKPTRHLYTRVAERLGSSADSVLYCGDGGGNELLGALRCGMRAVRVERRGGTDTLAFGDQGQPWPGVTLRSVETLPTWLGVTDSNRQEVR</sequence>
<dbReference type="AlphaFoldDB" id="A0A2V4N3L4"/>
<dbReference type="InterPro" id="IPR006439">
    <property type="entry name" value="HAD-SF_hydro_IA"/>
</dbReference>
<dbReference type="RefSeq" id="WP_110671072.1">
    <property type="nucleotide sequence ID" value="NZ_PYBW01000068.1"/>
</dbReference>
<reference evidence="1 2" key="1">
    <citation type="submission" date="2018-03" db="EMBL/GenBank/DDBJ databases">
        <title>Bioinformatic expansion and discovery of thiopeptide antibiotics.</title>
        <authorList>
            <person name="Schwalen C.J."/>
            <person name="Hudson G.A."/>
            <person name="Mitchell D.A."/>
        </authorList>
    </citation>
    <scope>NUCLEOTIDE SEQUENCE [LARGE SCALE GENOMIC DNA]</scope>
    <source>
        <strain evidence="1 2">ATCC 21389</strain>
    </source>
</reference>
<protein>
    <recommendedName>
        <fullName evidence="3">HAD family hydrolase</fullName>
    </recommendedName>
</protein>
<dbReference type="InterPro" id="IPR052898">
    <property type="entry name" value="ACAD10-like"/>
</dbReference>
<dbReference type="Gene3D" id="3.40.50.1000">
    <property type="entry name" value="HAD superfamily/HAD-like"/>
    <property type="match status" value="1"/>
</dbReference>
<gene>
    <name evidence="1" type="ORF">C7C46_19105</name>
</gene>